<keyword evidence="1" id="KW-0677">Repeat</keyword>
<comment type="caution">
    <text evidence="3">The sequence shown here is derived from an EMBL/GenBank/DDBJ whole genome shotgun (WGS) entry which is preliminary data.</text>
</comment>
<dbReference type="PANTHER" id="PTHR22990:SF15">
    <property type="entry name" value="F-BOX ONLY PROTEIN 10"/>
    <property type="match status" value="1"/>
</dbReference>
<sequence>MSVIRVPRDQPTIQDGVNAAGGGDVVLVADGIYHEDVVLAEKLNIRVIADGDNVVLDGGGILAIAFTLQVSLGIEIKGFTIQNYVNVGIFLDDSSENNLIRNSIKNVGANGIELGGSVGVLVWQNKIENASGSGIKVFGKSSFLVENHILNAGNHGIETASTSSLLVAENSIEGAVGNGLQISSSSNNFIVKNRIQKSQGNGISLDAFSGVISDNHVKKNQQNGIFVDVNSEANSIEENVIEENNQNGIEINGNNNAFIRNRVDNNAIFDIVDNGTNNRFVDNQCMTSSPASICLEKVIGVIRVPVDQPSIQAAVDVAQAGDVILVADGVYHEAVEVFTPFIRIISEGSNAVLDGKGIRSNAFFLKFAPNIDFVSGIEIKGFTIKNYVNDGIFVQFGSGNSFIRNKIKNVEGNGIEFLNAGNIGANLIWQNTINESASGIRMEESFVLSSILENKITSVRNHGIDLNTTSNHLIWKNKVEHAGGAGIRAFTSSPTGILKNDVQNNKSNGIHLEGTLFARATTGNLVANNISKSNKGKGIFIDKSVVSIIEENNVEENKRNGIEFNIQGTSLIRNRIKNNTPFDMVDSNNHYVDNQCMASNPAGICVQKILSVIQVPRDQPTIQQAVQVAQAGDVILVSDGVYHETVEVNTDFIRIIAKDDNVILDGEGKRANAFFLFPSAIPNAISGVEIKGFKIKNYCNDGILVVNGIVNSLINNRINEVSGNGIELLTTNGSLVWRSKVEESGIDGIRDFGSENYIIENHVRKNKEEGISIEGMNSLDNVITDNDIEKNDGSGILINANSTFNVIQENKIKENDNGIEINGNQNAIIRNRLKQNRRTDIKDNGAGNHYVKNRCMNSDPSSICSQKIIRVIRVPGDQPTIQKAVNVAQEGDVILVADGVYHEAIEINTNFIRIVAEGDHAVLDGEGALSNAFSLEARGVEIKGFTIRNYVNDGFLLIFAEAIILIRNHIKNVGGNGIKLSDFNTVCLIRQNKIEEAGGSGIQMDSLSSQNYILQNDIRNNQGSGITALGFGGDVIAKNVITENKRSGIFVGAGTDFTVIQENTLKENKENGIELHGSNHAIIRNKLKNNTPFDIDDLSNNFVENSCATSNPQGICGRN</sequence>
<evidence type="ECO:0000259" key="2">
    <source>
        <dbReference type="SMART" id="SM00722"/>
    </source>
</evidence>
<dbReference type="InterPro" id="IPR012334">
    <property type="entry name" value="Pectin_lyas_fold"/>
</dbReference>
<name>A0ABR5N610_BRECH</name>
<dbReference type="InterPro" id="IPR006633">
    <property type="entry name" value="Carb-bd_sugar_hydrolysis-dom"/>
</dbReference>
<dbReference type="InterPro" id="IPR006626">
    <property type="entry name" value="PbH1"/>
</dbReference>
<feature type="domain" description="Carbohydrate-binding/sugar hydrolysis" evidence="2">
    <location>
        <begin position="28"/>
        <end position="160"/>
    </location>
</feature>
<dbReference type="SUPFAM" id="SSF51126">
    <property type="entry name" value="Pectin lyase-like"/>
    <property type="match status" value="4"/>
</dbReference>
<dbReference type="PANTHER" id="PTHR22990">
    <property type="entry name" value="F-BOX ONLY PROTEIN"/>
    <property type="match status" value="1"/>
</dbReference>
<feature type="domain" description="Carbohydrate-binding/sugar hydrolysis" evidence="2">
    <location>
        <begin position="681"/>
        <end position="822"/>
    </location>
</feature>
<evidence type="ECO:0000256" key="1">
    <source>
        <dbReference type="ARBA" id="ARBA00022737"/>
    </source>
</evidence>
<dbReference type="SMART" id="SM00722">
    <property type="entry name" value="CASH"/>
    <property type="match status" value="5"/>
</dbReference>
<dbReference type="Proteomes" id="UP000051063">
    <property type="component" value="Unassembled WGS sequence"/>
</dbReference>
<dbReference type="InterPro" id="IPR051550">
    <property type="entry name" value="SCF-Subunits/Alg-Epimerases"/>
</dbReference>
<dbReference type="RefSeq" id="WP_055745150.1">
    <property type="nucleotide sequence ID" value="NZ_LJJB01000010.1"/>
</dbReference>
<keyword evidence="4" id="KW-1185">Reference proteome</keyword>
<dbReference type="Gene3D" id="2.160.20.10">
    <property type="entry name" value="Single-stranded right-handed beta-helix, Pectin lyase-like"/>
    <property type="match status" value="4"/>
</dbReference>
<reference evidence="3 4" key="1">
    <citation type="submission" date="2015-09" db="EMBL/GenBank/DDBJ databases">
        <title>Genome sequencing project for genomic taxonomy and phylogenomics of Bacillus-like bacteria.</title>
        <authorList>
            <person name="Liu B."/>
            <person name="Wang J."/>
            <person name="Zhu Y."/>
            <person name="Liu G."/>
            <person name="Chen Q."/>
            <person name="Chen Z."/>
            <person name="Lan J."/>
            <person name="Che J."/>
            <person name="Ge C."/>
            <person name="Shi H."/>
            <person name="Pan Z."/>
            <person name="Liu X."/>
        </authorList>
    </citation>
    <scope>NUCLEOTIDE SEQUENCE [LARGE SCALE GENOMIC DNA]</scope>
    <source>
        <strain evidence="3 4">DSM 8552</strain>
    </source>
</reference>
<dbReference type="Pfam" id="PF13229">
    <property type="entry name" value="Beta_helix"/>
    <property type="match status" value="4"/>
</dbReference>
<feature type="domain" description="Carbohydrate-binding/sugar hydrolysis" evidence="2">
    <location>
        <begin position="378"/>
        <end position="565"/>
    </location>
</feature>
<dbReference type="EMBL" id="LJJB01000010">
    <property type="protein sequence ID" value="KQL46073.1"/>
    <property type="molecule type" value="Genomic_DNA"/>
</dbReference>
<proteinExistence type="predicted"/>
<feature type="domain" description="Carbohydrate-binding/sugar hydrolysis" evidence="2">
    <location>
        <begin position="171"/>
        <end position="296"/>
    </location>
</feature>
<dbReference type="InterPro" id="IPR039448">
    <property type="entry name" value="Beta_helix"/>
</dbReference>
<feature type="domain" description="Carbohydrate-binding/sugar hydrolysis" evidence="2">
    <location>
        <begin position="888"/>
        <end position="1052"/>
    </location>
</feature>
<evidence type="ECO:0000313" key="3">
    <source>
        <dbReference type="EMBL" id="KQL46073.1"/>
    </source>
</evidence>
<organism evidence="3 4">
    <name type="scientific">Brevibacillus choshinensis</name>
    <dbReference type="NCBI Taxonomy" id="54911"/>
    <lineage>
        <taxon>Bacteria</taxon>
        <taxon>Bacillati</taxon>
        <taxon>Bacillota</taxon>
        <taxon>Bacilli</taxon>
        <taxon>Bacillales</taxon>
        <taxon>Paenibacillaceae</taxon>
        <taxon>Brevibacillus</taxon>
    </lineage>
</organism>
<dbReference type="InterPro" id="IPR011050">
    <property type="entry name" value="Pectin_lyase_fold/virulence"/>
</dbReference>
<protein>
    <recommendedName>
        <fullName evidence="2">Carbohydrate-binding/sugar hydrolysis domain-containing protein</fullName>
    </recommendedName>
</protein>
<dbReference type="SMART" id="SM00710">
    <property type="entry name" value="PbH1"/>
    <property type="match status" value="26"/>
</dbReference>
<accession>A0ABR5N610</accession>
<evidence type="ECO:0000313" key="4">
    <source>
        <dbReference type="Proteomes" id="UP000051063"/>
    </source>
</evidence>
<gene>
    <name evidence="3" type="ORF">AN963_13830</name>
</gene>